<feature type="transmembrane region" description="Helical" evidence="6">
    <location>
        <begin position="48"/>
        <end position="68"/>
    </location>
</feature>
<dbReference type="InterPro" id="IPR045035">
    <property type="entry name" value="YSL-like"/>
</dbReference>
<dbReference type="RefSeq" id="WP_178641074.1">
    <property type="nucleotide sequence ID" value="NZ_JBBMEJ010000007.1"/>
</dbReference>
<dbReference type="Pfam" id="PF03169">
    <property type="entry name" value="OPT"/>
    <property type="match status" value="1"/>
</dbReference>
<gene>
    <name evidence="7" type="ORF">WMO28_07430</name>
</gene>
<dbReference type="NCBIfam" id="TIGR00733">
    <property type="entry name" value="OPT family oligopeptide transporter"/>
    <property type="match status" value="1"/>
</dbReference>
<feature type="transmembrane region" description="Helical" evidence="6">
    <location>
        <begin position="412"/>
        <end position="430"/>
    </location>
</feature>
<reference evidence="7 8" key="1">
    <citation type="submission" date="2024-03" db="EMBL/GenBank/DDBJ databases">
        <title>Human intestinal bacterial collection.</title>
        <authorList>
            <person name="Pauvert C."/>
            <person name="Hitch T.C.A."/>
            <person name="Clavel T."/>
        </authorList>
    </citation>
    <scope>NUCLEOTIDE SEQUENCE [LARGE SCALE GENOMIC DNA]</scope>
    <source>
        <strain evidence="7 8">CLA-JM-H16</strain>
    </source>
</reference>
<feature type="transmembrane region" description="Helical" evidence="6">
    <location>
        <begin position="229"/>
        <end position="250"/>
    </location>
</feature>
<keyword evidence="4 6" id="KW-1133">Transmembrane helix</keyword>
<evidence type="ECO:0000256" key="2">
    <source>
        <dbReference type="ARBA" id="ARBA00022448"/>
    </source>
</evidence>
<organism evidence="7 8">
    <name type="scientific">Blautia aquisgranensis</name>
    <dbReference type="NCBI Taxonomy" id="3133153"/>
    <lineage>
        <taxon>Bacteria</taxon>
        <taxon>Bacillati</taxon>
        <taxon>Bacillota</taxon>
        <taxon>Clostridia</taxon>
        <taxon>Lachnospirales</taxon>
        <taxon>Lachnospiraceae</taxon>
        <taxon>Blautia</taxon>
    </lineage>
</organism>
<dbReference type="InterPro" id="IPR004814">
    <property type="entry name" value="Oligopep_transpt"/>
</dbReference>
<feature type="transmembrane region" description="Helical" evidence="6">
    <location>
        <begin position="20"/>
        <end position="42"/>
    </location>
</feature>
<feature type="transmembrane region" description="Helical" evidence="6">
    <location>
        <begin position="527"/>
        <end position="551"/>
    </location>
</feature>
<name>A0ABV1BDR1_9FIRM</name>
<evidence type="ECO:0000256" key="3">
    <source>
        <dbReference type="ARBA" id="ARBA00022692"/>
    </source>
</evidence>
<dbReference type="PANTHER" id="PTHR31645">
    <property type="entry name" value="OLIGOPEPTIDE TRANSPORTER YGL114W-RELATED"/>
    <property type="match status" value="1"/>
</dbReference>
<feature type="transmembrane region" description="Helical" evidence="6">
    <location>
        <begin position="113"/>
        <end position="133"/>
    </location>
</feature>
<dbReference type="Proteomes" id="UP001473063">
    <property type="component" value="Unassembled WGS sequence"/>
</dbReference>
<keyword evidence="5 6" id="KW-0472">Membrane</keyword>
<sequence length="632" mass="65934">MNKNTEFKPYIPAEKVTPELTVTSVIMGCILAVIFGAANAYLGLRVGMTVSASIPAAVISMGVIRVILRRNSILESNMVQTIGSAGESLAAGAIFTMPALFLWAEEGLTSKPGIVEITLIALCGGILGVLFMVPLRNALIVKEHATLLYPEGTACADVLLAGEEGGANASTVFSGMGLAAIFKFVVDGLKLLPADVSAAFKSFKGEIGMEVYPALLGVGYIVGPKIASYMFTGSLIGWMVIIPLICLFGPDTWMYPAAEGTTIAQLYANGGASAIWSTYVKYIGAGAIATGGIISLIKSLPLIVTTFRDSMKSMKGSKNTSTERTAQDLPMQFILLGIVAMVFIIWIVPAIPVTLLGAVIIVVFGFFFATVSSRMVGLVGSSNNPVSGMAIATLLIATFAIKSSGKTGIDGMTAAIAVGSVICIIAAIAGDTSQDLKTGFLLGATPKKQQMGEMLGVVVSGLAIGGVLYLLNAAWGYGTAEIPAPQAQLMKMIVEGIMGGNLPWGLVFVGVFLAICLEILRIPVMPFAIGLYLPIYLNATIMIGGIVRGLLDRRKGVDEKTKTAQATDGTLYCAGMIAGEGLVGILLAIFAVVGISLDMSGVVNLGNIGGVVLMIIMILSLLKFSIWRKKKA</sequence>
<keyword evidence="3 6" id="KW-0812">Transmembrane</keyword>
<evidence type="ECO:0000256" key="6">
    <source>
        <dbReference type="SAM" id="Phobius"/>
    </source>
</evidence>
<evidence type="ECO:0000313" key="8">
    <source>
        <dbReference type="Proteomes" id="UP001473063"/>
    </source>
</evidence>
<proteinExistence type="predicted"/>
<feature type="transmembrane region" description="Helical" evidence="6">
    <location>
        <begin position="80"/>
        <end position="101"/>
    </location>
</feature>
<evidence type="ECO:0000313" key="7">
    <source>
        <dbReference type="EMBL" id="MEQ2370772.1"/>
    </source>
</evidence>
<evidence type="ECO:0000256" key="1">
    <source>
        <dbReference type="ARBA" id="ARBA00004141"/>
    </source>
</evidence>
<evidence type="ECO:0000256" key="5">
    <source>
        <dbReference type="ARBA" id="ARBA00023136"/>
    </source>
</evidence>
<keyword evidence="2" id="KW-0813">Transport</keyword>
<feature type="transmembrane region" description="Helical" evidence="6">
    <location>
        <begin position="571"/>
        <end position="595"/>
    </location>
</feature>
<dbReference type="EMBL" id="JBBMEJ010000007">
    <property type="protein sequence ID" value="MEQ2370772.1"/>
    <property type="molecule type" value="Genomic_DNA"/>
</dbReference>
<dbReference type="NCBIfam" id="TIGR00728">
    <property type="entry name" value="OPT_sfam"/>
    <property type="match status" value="1"/>
</dbReference>
<keyword evidence="8" id="KW-1185">Reference proteome</keyword>
<protein>
    <submittedName>
        <fullName evidence="7">Oligopeptide transporter, OPT family</fullName>
    </submittedName>
</protein>
<feature type="transmembrane region" description="Helical" evidence="6">
    <location>
        <begin position="282"/>
        <end position="304"/>
    </location>
</feature>
<feature type="transmembrane region" description="Helical" evidence="6">
    <location>
        <begin position="601"/>
        <end position="622"/>
    </location>
</feature>
<evidence type="ECO:0000256" key="4">
    <source>
        <dbReference type="ARBA" id="ARBA00022989"/>
    </source>
</evidence>
<feature type="transmembrane region" description="Helical" evidence="6">
    <location>
        <begin position="492"/>
        <end position="515"/>
    </location>
</feature>
<dbReference type="InterPro" id="IPR004813">
    <property type="entry name" value="OPT"/>
</dbReference>
<accession>A0ABV1BDR1</accession>
<comment type="caution">
    <text evidence="7">The sequence shown here is derived from an EMBL/GenBank/DDBJ whole genome shotgun (WGS) entry which is preliminary data.</text>
</comment>
<dbReference type="PANTHER" id="PTHR31645:SF0">
    <property type="entry name" value="OLIGOPEPTIDE TRANSPORTER YGL114W-RELATED"/>
    <property type="match status" value="1"/>
</dbReference>
<feature type="transmembrane region" description="Helical" evidence="6">
    <location>
        <begin position="386"/>
        <end position="405"/>
    </location>
</feature>
<comment type="subcellular location">
    <subcellularLocation>
        <location evidence="1">Membrane</location>
        <topology evidence="1">Multi-pass membrane protein</topology>
    </subcellularLocation>
</comment>
<feature type="transmembrane region" description="Helical" evidence="6">
    <location>
        <begin position="333"/>
        <end position="366"/>
    </location>
</feature>
<feature type="transmembrane region" description="Helical" evidence="6">
    <location>
        <begin position="450"/>
        <end position="471"/>
    </location>
</feature>